<dbReference type="AlphaFoldDB" id="A0A2R4CF30"/>
<sequence length="755" mass="79975">MKNILSYIFKICFILTVLILSNQRVAYAQSGNNSSFVGQSVPTTMIAGQSYTVSVTYINNGSTDWTTANNYLLGSSNPTDNLTWAYGRVALPASVPKGAQVTFSFAIKAPVKPGSYNFQWRMLREQVEWFGAASTNVVVNVVAPSNGAQFVSQSVPATMATGQSYPVSVTMKNTGSTTWTAGTAFALGSENPQDNYTWGTQRVYLGSAVAPGQQTTFTFTAKAPSSPGTYPFQWKMVQEYVEWFGGLTAVANVTVTGAVPPAPTITVQRSPSTLIAGQSFTTTWTGTNLTSLTRVCTASGTGMADNVQLPSTGSVTAVANAQWVGYPSTCTWTAKGGGGTKTFVETVTTATAVNGAQFVSQSVPTSMTAGKTYNVSVTIKNSGTTTWTTAAKHNLGSVNPQDNFVWTKSNRIPLPSNIAPGQQAVFAFAVTAPAANGTYNFQWAMVQDFVEWFGPATPNVAVTISGGTATDGTITYFHNDLSGSPIASTDAQGTLLWKQNYLPYGETLNTLPAATTNNIGFAGKPFDQNTGLSYMGARYYDPALGRFAAIDPVGFDPENIHSFNRYAYANNNPYKFVDPDGHSPVDVAFLVYDIGKLGFAVYSGVGVGAAAADVALSVVGVASPIPGAGQALKAARAVERGVEVARVTEKSAEAAKVAGAGESAVRGARSYTTKERQMIYERAGGKCEYCGKDVQMKSSGKADSMEADHMVSWKNGGKTTMENGVSSCLTCNRSKSSKQLWIEWVPPVVRPKLPD</sequence>
<keyword evidence="1" id="KW-0677">Repeat</keyword>
<dbReference type="Gene3D" id="2.60.40.10">
    <property type="entry name" value="Immunoglobulins"/>
    <property type="match status" value="2"/>
</dbReference>
<gene>
    <name evidence="4" type="ORF">C9I28_23175</name>
</gene>
<feature type="domain" description="HNH nuclease" evidence="3">
    <location>
        <begin position="674"/>
        <end position="733"/>
    </location>
</feature>
<dbReference type="RefSeq" id="WP_107143552.1">
    <property type="nucleotide sequence ID" value="NZ_CP028324.1"/>
</dbReference>
<accession>A0A2R4CF30</accession>
<dbReference type="PANTHER" id="PTHR32305:SF15">
    <property type="entry name" value="PROTEIN RHSA-RELATED"/>
    <property type="match status" value="1"/>
</dbReference>
<evidence type="ECO:0000256" key="1">
    <source>
        <dbReference type="ARBA" id="ARBA00022737"/>
    </source>
</evidence>
<dbReference type="InterPro" id="IPR013783">
    <property type="entry name" value="Ig-like_fold"/>
</dbReference>
<keyword evidence="5" id="KW-1185">Reference proteome</keyword>
<dbReference type="InterPro" id="IPR032350">
    <property type="entry name" value="Nbr1_FW"/>
</dbReference>
<evidence type="ECO:0000259" key="3">
    <source>
        <dbReference type="SMART" id="SM00507"/>
    </source>
</evidence>
<dbReference type="CDD" id="cd00085">
    <property type="entry name" value="HNHc"/>
    <property type="match status" value="1"/>
</dbReference>
<dbReference type="Pfam" id="PF25023">
    <property type="entry name" value="TEN_YD-shell"/>
    <property type="match status" value="1"/>
</dbReference>
<evidence type="ECO:0000313" key="4">
    <source>
        <dbReference type="EMBL" id="AVR98215.1"/>
    </source>
</evidence>
<keyword evidence="2" id="KW-0732">Signal</keyword>
<dbReference type="OrthoDB" id="8755534at2"/>
<dbReference type="InterPro" id="IPR003615">
    <property type="entry name" value="HNH_nuc"/>
</dbReference>
<feature type="chain" id="PRO_5015321385" description="HNH nuclease domain-containing protein" evidence="2">
    <location>
        <begin position="29"/>
        <end position="755"/>
    </location>
</feature>
<dbReference type="SMART" id="SM00507">
    <property type="entry name" value="HNHc"/>
    <property type="match status" value="1"/>
</dbReference>
<protein>
    <recommendedName>
        <fullName evidence="3">HNH nuclease domain-containing protein</fullName>
    </recommendedName>
</protein>
<dbReference type="GO" id="GO:0004519">
    <property type="term" value="F:endonuclease activity"/>
    <property type="evidence" value="ECO:0007669"/>
    <property type="project" value="InterPro"/>
</dbReference>
<dbReference type="GO" id="GO:0003676">
    <property type="term" value="F:nucleic acid binding"/>
    <property type="evidence" value="ECO:0007669"/>
    <property type="project" value="InterPro"/>
</dbReference>
<dbReference type="InterPro" id="IPR056823">
    <property type="entry name" value="TEN-like_YD-shell"/>
</dbReference>
<proteinExistence type="predicted"/>
<dbReference type="GO" id="GO:0008270">
    <property type="term" value="F:zinc ion binding"/>
    <property type="evidence" value="ECO:0007669"/>
    <property type="project" value="InterPro"/>
</dbReference>
<dbReference type="Pfam" id="PF01844">
    <property type="entry name" value="HNH"/>
    <property type="match status" value="1"/>
</dbReference>
<dbReference type="EMBL" id="CP028324">
    <property type="protein sequence ID" value="AVR98215.1"/>
    <property type="molecule type" value="Genomic_DNA"/>
</dbReference>
<dbReference type="PANTHER" id="PTHR32305">
    <property type="match status" value="1"/>
</dbReference>
<evidence type="ECO:0000313" key="5">
    <source>
        <dbReference type="Proteomes" id="UP000240505"/>
    </source>
</evidence>
<dbReference type="NCBIfam" id="TIGR03696">
    <property type="entry name" value="Rhs_assc_core"/>
    <property type="match status" value="1"/>
</dbReference>
<evidence type="ECO:0000256" key="2">
    <source>
        <dbReference type="SAM" id="SignalP"/>
    </source>
</evidence>
<organism evidence="4 5">
    <name type="scientific">Pseudoduganella armeniaca</name>
    <dbReference type="NCBI Taxonomy" id="2072590"/>
    <lineage>
        <taxon>Bacteria</taxon>
        <taxon>Pseudomonadati</taxon>
        <taxon>Pseudomonadota</taxon>
        <taxon>Betaproteobacteria</taxon>
        <taxon>Burkholderiales</taxon>
        <taxon>Oxalobacteraceae</taxon>
        <taxon>Telluria group</taxon>
        <taxon>Pseudoduganella</taxon>
    </lineage>
</organism>
<reference evidence="4 5" key="1">
    <citation type="submission" date="2018-03" db="EMBL/GenBank/DDBJ databases">
        <title>Massilia armeniaca sp. nov., isolated from desert soil.</title>
        <authorList>
            <person name="Huang H."/>
            <person name="Ren M."/>
        </authorList>
    </citation>
    <scope>NUCLEOTIDE SEQUENCE [LARGE SCALE GENOMIC DNA]</scope>
    <source>
        <strain evidence="4 5">ZMN-3</strain>
    </source>
</reference>
<dbReference type="InterPro" id="IPR050708">
    <property type="entry name" value="T6SS_VgrG/RHS"/>
</dbReference>
<dbReference type="InterPro" id="IPR002711">
    <property type="entry name" value="HNH"/>
</dbReference>
<dbReference type="Proteomes" id="UP000240505">
    <property type="component" value="Chromosome"/>
</dbReference>
<name>A0A2R4CF30_9BURK</name>
<feature type="signal peptide" evidence="2">
    <location>
        <begin position="1"/>
        <end position="28"/>
    </location>
</feature>
<dbReference type="KEGG" id="masz:C9I28_23175"/>
<dbReference type="Pfam" id="PF16158">
    <property type="entry name" value="N_BRCA1_IG"/>
    <property type="match status" value="3"/>
</dbReference>
<dbReference type="Gene3D" id="1.10.30.50">
    <property type="match status" value="1"/>
</dbReference>
<dbReference type="Gene3D" id="2.180.10.10">
    <property type="entry name" value="RHS repeat-associated core"/>
    <property type="match status" value="1"/>
</dbReference>
<dbReference type="InterPro" id="IPR022385">
    <property type="entry name" value="Rhs_assc_core"/>
</dbReference>